<dbReference type="EMBL" id="FNZH01000001">
    <property type="protein sequence ID" value="SEI93230.1"/>
    <property type="molecule type" value="Genomic_DNA"/>
</dbReference>
<dbReference type="Gene3D" id="1.10.45.10">
    <property type="entry name" value="Vanillyl-alcohol Oxidase, Chain A, domain 4"/>
    <property type="match status" value="1"/>
</dbReference>
<dbReference type="OrthoDB" id="9767256at2"/>
<evidence type="ECO:0000259" key="8">
    <source>
        <dbReference type="PROSITE" id="PS51379"/>
    </source>
</evidence>
<comment type="cofactor">
    <cofactor evidence="1">
        <name>FAD</name>
        <dbReference type="ChEBI" id="CHEBI:57692"/>
    </cofactor>
</comment>
<dbReference type="InterPro" id="IPR016164">
    <property type="entry name" value="FAD-linked_Oxase-like_C"/>
</dbReference>
<dbReference type="InterPro" id="IPR036318">
    <property type="entry name" value="FAD-bd_PCMH-like_sf"/>
</dbReference>
<dbReference type="Pfam" id="PF01565">
    <property type="entry name" value="FAD_binding_4"/>
    <property type="match status" value="1"/>
</dbReference>
<evidence type="ECO:0000256" key="3">
    <source>
        <dbReference type="ARBA" id="ARBA00022723"/>
    </source>
</evidence>
<keyword evidence="7" id="KW-0411">Iron-sulfur</keyword>
<reference evidence="11" key="1">
    <citation type="submission" date="2016-10" db="EMBL/GenBank/DDBJ databases">
        <authorList>
            <person name="Varghese N."/>
            <person name="Submissions S."/>
        </authorList>
    </citation>
    <scope>NUCLEOTIDE SEQUENCE [LARGE SCALE GENOMIC DNA]</scope>
    <source>
        <strain evidence="11">IBRC-M 10761</strain>
    </source>
</reference>
<evidence type="ECO:0000313" key="10">
    <source>
        <dbReference type="EMBL" id="SEI93230.1"/>
    </source>
</evidence>
<keyword evidence="2" id="KW-0285">Flavoprotein</keyword>
<dbReference type="GO" id="GO:1903457">
    <property type="term" value="P:lactate catabolic process"/>
    <property type="evidence" value="ECO:0007669"/>
    <property type="project" value="TreeGrafter"/>
</dbReference>
<organism evidence="10 11">
    <name type="scientific">Cyclobacterium xiamenense</name>
    <dbReference type="NCBI Taxonomy" id="1297121"/>
    <lineage>
        <taxon>Bacteria</taxon>
        <taxon>Pseudomonadati</taxon>
        <taxon>Bacteroidota</taxon>
        <taxon>Cytophagia</taxon>
        <taxon>Cytophagales</taxon>
        <taxon>Cyclobacteriaceae</taxon>
        <taxon>Cyclobacterium</taxon>
    </lineage>
</organism>
<dbReference type="PROSITE" id="PS51379">
    <property type="entry name" value="4FE4S_FER_2"/>
    <property type="match status" value="1"/>
</dbReference>
<dbReference type="SUPFAM" id="SSF55103">
    <property type="entry name" value="FAD-linked oxidases, C-terminal domain"/>
    <property type="match status" value="1"/>
</dbReference>
<evidence type="ECO:0000256" key="4">
    <source>
        <dbReference type="ARBA" id="ARBA00022827"/>
    </source>
</evidence>
<dbReference type="InterPro" id="IPR016169">
    <property type="entry name" value="FAD-bd_PCMH_sub2"/>
</dbReference>
<dbReference type="PANTHER" id="PTHR11748:SF119">
    <property type="entry name" value="D-2-HYDROXYGLUTARATE DEHYDROGENASE"/>
    <property type="match status" value="1"/>
</dbReference>
<dbReference type="GO" id="GO:0008720">
    <property type="term" value="F:D-lactate dehydrogenase (NAD+) activity"/>
    <property type="evidence" value="ECO:0007669"/>
    <property type="project" value="TreeGrafter"/>
</dbReference>
<dbReference type="PANTHER" id="PTHR11748">
    <property type="entry name" value="D-LACTATE DEHYDROGENASE"/>
    <property type="match status" value="1"/>
</dbReference>
<keyword evidence="5" id="KW-0560">Oxidoreductase</keyword>
<dbReference type="InterPro" id="IPR017900">
    <property type="entry name" value="4Fe4S_Fe_S_CS"/>
</dbReference>
<evidence type="ECO:0000256" key="7">
    <source>
        <dbReference type="ARBA" id="ARBA00023014"/>
    </source>
</evidence>
<dbReference type="InterPro" id="IPR016171">
    <property type="entry name" value="Vanillyl_alc_oxidase_C-sub2"/>
</dbReference>
<dbReference type="PROSITE" id="PS51387">
    <property type="entry name" value="FAD_PCMH"/>
    <property type="match status" value="1"/>
</dbReference>
<dbReference type="GO" id="GO:0004458">
    <property type="term" value="F:D-lactate dehydrogenase (cytochrome) activity"/>
    <property type="evidence" value="ECO:0007669"/>
    <property type="project" value="TreeGrafter"/>
</dbReference>
<dbReference type="Proteomes" id="UP000199403">
    <property type="component" value="Unassembled WGS sequence"/>
</dbReference>
<sequence>MSKTTTEFAPLLRQLGKELDGELHFDSLMKTLYATDASVYRSLPLAVALPKTCSDLKKLIRFATENGTSLIPRTAGTSLAGQCVGEGIVVDVSKYMNKTIEFNKQEGWVRVQPGVVRNELNNYLKEHGYFFSPITSTATRAMIGGMVGNNSCGTTSIVYGSTREHVLELKVLLSDGTEAVFKSMSPADFELNCKQDNLEGALYRHIREELSKPEVQQNIREHFPKAAIHRRNTGYALDYLLESQLFSESQNPFDFCKLLCGSEGTLAITTEIKIHLDPLPDPFDIVVAAHFDSIHDSMKAAQVAMKHAPTAVELMDKIILDCTKENVEQSRNRDFVEGDPKAILMVEFRGKTIEEAKTQGLVFVDALKNAGLGYSFPVIGPDRTNSAWQLRSAGLGLLANIPGDKKAVACIEDTAVAIEDLADYIDEFAEIIKEFGQEPVYYAHAGAGEIHLRPILDLKKARDVEEFYRISEASAKLVKKYKGSLSGEHGDGRVRAAFIPMMVGQENYDLFKRLKATWDPNGIFNPGKIVDAPPMNTSLRYEPEMVTPEFPTKFDFSNVGGILRMAEKCNGSGDCRKLPNSGGGTMCPSYQATRYEKDTTRGRANTLREFLTNSRKENPFDHPEIKEVMDLCLSCKGCTSECPSNVDMSTMKAEFQYQYHKTNGVPLRSRAFAYINKLNGLGSMVPDISNFFLTNAAFGGGLKKFLGVAPQRTLPTISKQSLKSWYKKEYRTLSGRPIIKSLYFFFDEFTNHNDTEIGIKAITLLRHLGYEVKMVDHAESGRGAISKGLLDYAQKMAEANVALFADLVNADSPLIGLEPSAILSFRDEYPRLVNKSLREKAKSLKFHCEMIDEFLAKEIIAGNIGPDAFTSEAKIVHLHGHCHQKALSSVNYTKKLLELPKNYRVQVIPSGCCGMAGSFGYEKEHYSLSMQIGEMVLFPAVRAVEADALIAAPGTSCRHQISDGTGKKARHPVEILYAAAGL</sequence>
<dbReference type="SUPFAM" id="SSF56176">
    <property type="entry name" value="FAD-binding/transporter-associated domain-like"/>
    <property type="match status" value="1"/>
</dbReference>
<dbReference type="SUPFAM" id="SSF46548">
    <property type="entry name" value="alpha-helical ferredoxin"/>
    <property type="match status" value="1"/>
</dbReference>
<evidence type="ECO:0000256" key="6">
    <source>
        <dbReference type="ARBA" id="ARBA00023004"/>
    </source>
</evidence>
<dbReference type="AlphaFoldDB" id="A0A1H6UXZ6"/>
<dbReference type="Gene3D" id="3.30.465.10">
    <property type="match status" value="1"/>
</dbReference>
<gene>
    <name evidence="10" type="ORF">SAMN05192553_101906</name>
</gene>
<evidence type="ECO:0000256" key="1">
    <source>
        <dbReference type="ARBA" id="ARBA00001974"/>
    </source>
</evidence>
<dbReference type="GO" id="GO:0071949">
    <property type="term" value="F:FAD binding"/>
    <property type="evidence" value="ECO:0007669"/>
    <property type="project" value="InterPro"/>
</dbReference>
<keyword evidence="4" id="KW-0274">FAD</keyword>
<evidence type="ECO:0000256" key="2">
    <source>
        <dbReference type="ARBA" id="ARBA00022630"/>
    </source>
</evidence>
<protein>
    <submittedName>
        <fullName evidence="10">FAD/FMN-containing dehydrogenase</fullName>
    </submittedName>
</protein>
<dbReference type="InterPro" id="IPR017896">
    <property type="entry name" value="4Fe4S_Fe-S-bd"/>
</dbReference>
<keyword evidence="11" id="KW-1185">Reference proteome</keyword>
<dbReference type="InterPro" id="IPR004113">
    <property type="entry name" value="FAD-bd_oxidored_4_C"/>
</dbReference>
<dbReference type="InterPro" id="IPR016166">
    <property type="entry name" value="FAD-bd_PCMH"/>
</dbReference>
<feature type="domain" description="FAD-binding PCMH-type" evidence="9">
    <location>
        <begin position="40"/>
        <end position="279"/>
    </location>
</feature>
<dbReference type="Pfam" id="PF13534">
    <property type="entry name" value="Fer4_17"/>
    <property type="match status" value="1"/>
</dbReference>
<dbReference type="GO" id="GO:0051536">
    <property type="term" value="F:iron-sulfur cluster binding"/>
    <property type="evidence" value="ECO:0007669"/>
    <property type="project" value="UniProtKB-KW"/>
</dbReference>
<dbReference type="Pfam" id="PF02913">
    <property type="entry name" value="FAD-oxidase_C"/>
    <property type="match status" value="1"/>
</dbReference>
<evidence type="ECO:0000313" key="11">
    <source>
        <dbReference type="Proteomes" id="UP000199403"/>
    </source>
</evidence>
<keyword evidence="6" id="KW-0408">Iron</keyword>
<dbReference type="PROSITE" id="PS00198">
    <property type="entry name" value="4FE4S_FER_1"/>
    <property type="match status" value="1"/>
</dbReference>
<proteinExistence type="predicted"/>
<evidence type="ECO:0000256" key="5">
    <source>
        <dbReference type="ARBA" id="ARBA00023002"/>
    </source>
</evidence>
<dbReference type="Gene3D" id="3.30.70.2740">
    <property type="match status" value="1"/>
</dbReference>
<feature type="domain" description="4Fe-4S ferredoxin-type" evidence="8">
    <location>
        <begin position="621"/>
        <end position="654"/>
    </location>
</feature>
<dbReference type="Gene3D" id="3.30.70.2190">
    <property type="match status" value="1"/>
</dbReference>
<evidence type="ECO:0000259" key="9">
    <source>
        <dbReference type="PROSITE" id="PS51387"/>
    </source>
</evidence>
<name>A0A1H6UXZ6_9BACT</name>
<dbReference type="RefSeq" id="WP_092169931.1">
    <property type="nucleotide sequence ID" value="NZ_FNZH01000001.1"/>
</dbReference>
<keyword evidence="3" id="KW-0479">Metal-binding</keyword>
<accession>A0A1H6UXZ6</accession>
<dbReference type="InterPro" id="IPR006094">
    <property type="entry name" value="Oxid_FAD_bind_N"/>
</dbReference>
<dbReference type="STRING" id="1416801.SAMN05192553_101906"/>
<dbReference type="GO" id="GO:0046872">
    <property type="term" value="F:metal ion binding"/>
    <property type="evidence" value="ECO:0007669"/>
    <property type="project" value="UniProtKB-KW"/>
</dbReference>